<gene>
    <name evidence="1" type="ORF">EGYM00392_LOCUS51506</name>
</gene>
<accession>A0A7S1NTM7</accession>
<sequence length="115" mass="12674">MHNPGDASQTQILFAKHQCIHSQFCNWRSLWACHDGPTPEGPGEACKILEQGNGLGRIIDGHLICPAQVDPAHLLLLPPYAPIHLEVSVLFSFQLQLLGFLFQLQMHSRSVGGIL</sequence>
<proteinExistence type="predicted"/>
<organism evidence="1">
    <name type="scientific">Eutreptiella gymnastica</name>
    <dbReference type="NCBI Taxonomy" id="73025"/>
    <lineage>
        <taxon>Eukaryota</taxon>
        <taxon>Discoba</taxon>
        <taxon>Euglenozoa</taxon>
        <taxon>Euglenida</taxon>
        <taxon>Spirocuta</taxon>
        <taxon>Euglenophyceae</taxon>
        <taxon>Eutreptiales</taxon>
        <taxon>Eutreptiaceae</taxon>
        <taxon>Eutreptiella</taxon>
    </lineage>
</organism>
<protein>
    <submittedName>
        <fullName evidence="1">Uncharacterized protein</fullName>
    </submittedName>
</protein>
<evidence type="ECO:0000313" key="1">
    <source>
        <dbReference type="EMBL" id="CAD9040339.1"/>
    </source>
</evidence>
<name>A0A7S1NTM7_9EUGL</name>
<dbReference type="AlphaFoldDB" id="A0A7S1NTM7"/>
<dbReference type="EMBL" id="HBGA01140173">
    <property type="protein sequence ID" value="CAD9040339.1"/>
    <property type="molecule type" value="Transcribed_RNA"/>
</dbReference>
<reference evidence="1" key="1">
    <citation type="submission" date="2021-01" db="EMBL/GenBank/DDBJ databases">
        <authorList>
            <person name="Corre E."/>
            <person name="Pelletier E."/>
            <person name="Niang G."/>
            <person name="Scheremetjew M."/>
            <person name="Finn R."/>
            <person name="Kale V."/>
            <person name="Holt S."/>
            <person name="Cochrane G."/>
            <person name="Meng A."/>
            <person name="Brown T."/>
            <person name="Cohen L."/>
        </authorList>
    </citation>
    <scope>NUCLEOTIDE SEQUENCE</scope>
    <source>
        <strain evidence="1">NIES-381</strain>
    </source>
</reference>